<protein>
    <submittedName>
        <fullName evidence="2">Molybdenum cofactor biosynthesis protein MoaB</fullName>
    </submittedName>
</protein>
<reference evidence="2" key="1">
    <citation type="submission" date="2020-02" db="EMBL/GenBank/DDBJ databases">
        <authorList>
            <person name="Meier V. D."/>
        </authorList>
    </citation>
    <scope>NUCLEOTIDE SEQUENCE</scope>
    <source>
        <strain evidence="2">AVDCRST_MAG39</strain>
    </source>
</reference>
<feature type="non-terminal residue" evidence="2">
    <location>
        <position position="182"/>
    </location>
</feature>
<feature type="region of interest" description="Disordered" evidence="1">
    <location>
        <begin position="1"/>
        <end position="103"/>
    </location>
</feature>
<feature type="region of interest" description="Disordered" evidence="1">
    <location>
        <begin position="152"/>
        <end position="182"/>
    </location>
</feature>
<sequence length="182" mass="20869">GRHRSGWAARRGGGVRPRPRRRARRIRHARLRNRHVRRDSRGAHRRRGPSACRPRGRARRPSGDPGQGGGMGHRGRRRCDHHHRRHRAHRARRHARSAGAAVRQEAGRLFRDLPPRQLLLNRAVHPTEPGHRRHRRRGVRVLPARLQRRGARWMGPSNRPPARQPPPALQPRRAHAAAAGAV</sequence>
<feature type="compositionally biased region" description="Basic residues" evidence="1">
    <location>
        <begin position="73"/>
        <end position="96"/>
    </location>
</feature>
<dbReference type="AlphaFoldDB" id="A0A6J4T517"/>
<accession>A0A6J4T517</accession>
<organism evidence="2">
    <name type="scientific">uncultured Sphingomonadaceae bacterium</name>
    <dbReference type="NCBI Taxonomy" id="169976"/>
    <lineage>
        <taxon>Bacteria</taxon>
        <taxon>Pseudomonadati</taxon>
        <taxon>Pseudomonadota</taxon>
        <taxon>Alphaproteobacteria</taxon>
        <taxon>Sphingomonadales</taxon>
        <taxon>Sphingomonadaceae</taxon>
        <taxon>environmental samples</taxon>
    </lineage>
</organism>
<feature type="compositionally biased region" description="Basic residues" evidence="1">
    <location>
        <begin position="17"/>
        <end position="60"/>
    </location>
</feature>
<feature type="non-terminal residue" evidence="2">
    <location>
        <position position="1"/>
    </location>
</feature>
<name>A0A6J4T517_9SPHN</name>
<evidence type="ECO:0000256" key="1">
    <source>
        <dbReference type="SAM" id="MobiDB-lite"/>
    </source>
</evidence>
<feature type="compositionally biased region" description="Low complexity" evidence="1">
    <location>
        <begin position="1"/>
        <end position="10"/>
    </location>
</feature>
<proteinExistence type="predicted"/>
<gene>
    <name evidence="2" type="ORF">AVDCRST_MAG39-2199</name>
</gene>
<evidence type="ECO:0000313" key="2">
    <source>
        <dbReference type="EMBL" id="CAA9514377.1"/>
    </source>
</evidence>
<dbReference type="EMBL" id="CADCVW010000091">
    <property type="protein sequence ID" value="CAA9514377.1"/>
    <property type="molecule type" value="Genomic_DNA"/>
</dbReference>
<feature type="compositionally biased region" description="Pro residues" evidence="1">
    <location>
        <begin position="158"/>
        <end position="169"/>
    </location>
</feature>